<dbReference type="OrthoDB" id="9761532at2"/>
<gene>
    <name evidence="5" type="primary">dapE1</name>
    <name evidence="5" type="ORF">CCHOA_01490</name>
</gene>
<reference evidence="5 6" key="1">
    <citation type="submission" date="2018-11" db="EMBL/GenBank/DDBJ databases">
        <authorList>
            <person name="Kleinhagauer T."/>
            <person name="Glaeser S.P."/>
            <person name="Spergser J."/>
            <person name="Ruckert C."/>
            <person name="Kaempfer P."/>
            <person name="Busse H.-J."/>
        </authorList>
    </citation>
    <scope>NUCLEOTIDE SEQUENCE [LARGE SCALE GENOMIC DNA]</scope>
    <source>
        <strain evidence="5 6">200CH</strain>
    </source>
</reference>
<keyword evidence="6" id="KW-1185">Reference proteome</keyword>
<dbReference type="GO" id="GO:0006508">
    <property type="term" value="P:proteolysis"/>
    <property type="evidence" value="ECO:0007669"/>
    <property type="project" value="UniProtKB-KW"/>
</dbReference>
<keyword evidence="2" id="KW-0479">Metal-binding</keyword>
<accession>A0A3G6J453</accession>
<dbReference type="EC" id="3.5.1.18" evidence="5"/>
<keyword evidence="1" id="KW-0645">Protease</keyword>
<dbReference type="AlphaFoldDB" id="A0A3G6J453"/>
<keyword evidence="3 5" id="KW-0378">Hydrolase</keyword>
<dbReference type="GO" id="GO:0009014">
    <property type="term" value="F:succinyl-diaminopimelate desuccinylase activity"/>
    <property type="evidence" value="ECO:0007669"/>
    <property type="project" value="UniProtKB-EC"/>
</dbReference>
<dbReference type="SUPFAM" id="SSF53187">
    <property type="entry name" value="Zn-dependent exopeptidases"/>
    <property type="match status" value="1"/>
</dbReference>
<dbReference type="Pfam" id="PF01546">
    <property type="entry name" value="Peptidase_M20"/>
    <property type="match status" value="1"/>
</dbReference>
<dbReference type="Gene3D" id="3.40.630.10">
    <property type="entry name" value="Zn peptidases"/>
    <property type="match status" value="1"/>
</dbReference>
<dbReference type="Proteomes" id="UP000269019">
    <property type="component" value="Chromosome"/>
</dbReference>
<organism evidence="5 6">
    <name type="scientific">Corynebacterium choanae</name>
    <dbReference type="NCBI Taxonomy" id="1862358"/>
    <lineage>
        <taxon>Bacteria</taxon>
        <taxon>Bacillati</taxon>
        <taxon>Actinomycetota</taxon>
        <taxon>Actinomycetes</taxon>
        <taxon>Mycobacteriales</taxon>
        <taxon>Corynebacteriaceae</taxon>
        <taxon>Corynebacterium</taxon>
    </lineage>
</organism>
<evidence type="ECO:0000256" key="2">
    <source>
        <dbReference type="ARBA" id="ARBA00022723"/>
    </source>
</evidence>
<dbReference type="Pfam" id="PF07687">
    <property type="entry name" value="M20_dimer"/>
    <property type="match status" value="1"/>
</dbReference>
<protein>
    <submittedName>
        <fullName evidence="5">Putative succinyl-diaminopimelate desuccinylase</fullName>
        <ecNumber evidence="5">3.5.1.18</ecNumber>
    </submittedName>
</protein>
<dbReference type="GO" id="GO:0046872">
    <property type="term" value="F:metal ion binding"/>
    <property type="evidence" value="ECO:0007669"/>
    <property type="project" value="UniProtKB-KW"/>
</dbReference>
<evidence type="ECO:0000256" key="1">
    <source>
        <dbReference type="ARBA" id="ARBA00022670"/>
    </source>
</evidence>
<evidence type="ECO:0000259" key="4">
    <source>
        <dbReference type="Pfam" id="PF07687"/>
    </source>
</evidence>
<dbReference type="PANTHER" id="PTHR43270:SF12">
    <property type="entry name" value="SUCCINYL-DIAMINOPIMELATE DESUCCINYLASE"/>
    <property type="match status" value="1"/>
</dbReference>
<dbReference type="EMBL" id="CP033896">
    <property type="protein sequence ID" value="AZA12726.1"/>
    <property type="molecule type" value="Genomic_DNA"/>
</dbReference>
<proteinExistence type="predicted"/>
<dbReference type="PANTHER" id="PTHR43270">
    <property type="entry name" value="BETA-ALA-HIS DIPEPTIDASE"/>
    <property type="match status" value="1"/>
</dbReference>
<dbReference type="Gene3D" id="3.30.70.360">
    <property type="match status" value="1"/>
</dbReference>
<dbReference type="InterPro" id="IPR036264">
    <property type="entry name" value="Bact_exopeptidase_dim_dom"/>
</dbReference>
<dbReference type="InterPro" id="IPR011650">
    <property type="entry name" value="Peptidase_M20_dimer"/>
</dbReference>
<dbReference type="KEGG" id="ccho:CCHOA_01490"/>
<sequence length="469" mass="48814">MSTSNQRPSNTASSATPAAVKDFIHAQRNDLFAELAKLVALYTVHGETDTAADRQQAVDLLVASIDELNMGFVTKTFDTSDGSTAIVAHRAPKNNQPTVLLYCHYDVVPVPDRDAWISDPLELTERDGRWYGRGAADCKGNVVAHFAALRALHHFGDTGVGITLLIEGSEERGGEGLHDLIHEQPELVAADAIMIVDTGGVAVGVPTLTTSLRGGALVDVTVNTMQHAVHSGSFGGAAPDAVAALMQSLATLKDPATGATTIDGVDCSGRWTGAPYNKETFAADAGVLDGVAVLGGDDATPADLVWARPAVTVIGFTSTPVEDAVNAVPHTASARLNLRVPAGMDAQATAEALKAHVARHIPWGAQAEVTIVDVNPPFQGTTEGPVAEILSTAMSQAFDDKETVAIGSGGSIPLTTALQELHPNAAIALYGVEEPQCAIHSANESVSPAEIESIATAEALFLLRYGSQD</sequence>
<dbReference type="InterPro" id="IPR051458">
    <property type="entry name" value="Cyt/Met_Dipeptidase"/>
</dbReference>
<evidence type="ECO:0000313" key="5">
    <source>
        <dbReference type="EMBL" id="AZA12726.1"/>
    </source>
</evidence>
<feature type="domain" description="Peptidase M20 dimerisation" evidence="4">
    <location>
        <begin position="219"/>
        <end position="363"/>
    </location>
</feature>
<evidence type="ECO:0000256" key="3">
    <source>
        <dbReference type="ARBA" id="ARBA00022801"/>
    </source>
</evidence>
<evidence type="ECO:0000313" key="6">
    <source>
        <dbReference type="Proteomes" id="UP000269019"/>
    </source>
</evidence>
<dbReference type="SUPFAM" id="SSF55031">
    <property type="entry name" value="Bacterial exopeptidase dimerisation domain"/>
    <property type="match status" value="1"/>
</dbReference>
<dbReference type="NCBIfam" id="NF005914">
    <property type="entry name" value="PRK07907.1"/>
    <property type="match status" value="1"/>
</dbReference>
<name>A0A3G6J453_9CORY</name>
<dbReference type="RefSeq" id="WP_123925981.1">
    <property type="nucleotide sequence ID" value="NZ_CP033896.1"/>
</dbReference>
<dbReference type="GO" id="GO:0008233">
    <property type="term" value="F:peptidase activity"/>
    <property type="evidence" value="ECO:0007669"/>
    <property type="project" value="UniProtKB-KW"/>
</dbReference>
<dbReference type="InterPro" id="IPR002933">
    <property type="entry name" value="Peptidase_M20"/>
</dbReference>